<dbReference type="Proteomes" id="UP000261295">
    <property type="component" value="Unassembled WGS sequence"/>
</dbReference>
<evidence type="ECO:0000259" key="1">
    <source>
        <dbReference type="Pfam" id="PF22273"/>
    </source>
</evidence>
<dbReference type="RefSeq" id="WP_117749927.1">
    <property type="nucleotide sequence ID" value="NZ_QSTL01000029.1"/>
</dbReference>
<sequence length="81" mass="9546">METAYKTVIVTFGESIEELNGIFDTPQTWGASTLKEWIDYYETTRFTQVGENRAVITSEYNMPFVIEWLQRHTTMTIQKEE</sequence>
<name>A0A3E4XA71_BACUN</name>
<evidence type="ECO:0000313" key="2">
    <source>
        <dbReference type="EMBL" id="RGM51377.1"/>
    </source>
</evidence>
<gene>
    <name evidence="2" type="ORF">DXC07_19335</name>
</gene>
<dbReference type="EMBL" id="QSTL01000029">
    <property type="protein sequence ID" value="RGM51377.1"/>
    <property type="molecule type" value="Genomic_DNA"/>
</dbReference>
<reference evidence="2 3" key="1">
    <citation type="submission" date="2018-08" db="EMBL/GenBank/DDBJ databases">
        <title>A genome reference for cultivated species of the human gut microbiota.</title>
        <authorList>
            <person name="Zou Y."/>
            <person name="Xue W."/>
            <person name="Luo G."/>
        </authorList>
    </citation>
    <scope>NUCLEOTIDE SEQUENCE [LARGE SCALE GENOMIC DNA]</scope>
    <source>
        <strain evidence="2 3">OM07-9</strain>
    </source>
</reference>
<organism evidence="2 3">
    <name type="scientific">Bacteroides uniformis</name>
    <dbReference type="NCBI Taxonomy" id="820"/>
    <lineage>
        <taxon>Bacteria</taxon>
        <taxon>Pseudomonadati</taxon>
        <taxon>Bacteroidota</taxon>
        <taxon>Bacteroidia</taxon>
        <taxon>Bacteroidales</taxon>
        <taxon>Bacteroidaceae</taxon>
        <taxon>Bacteroides</taxon>
    </lineage>
</organism>
<dbReference type="InterPro" id="IPR054231">
    <property type="entry name" value="DUF6956"/>
</dbReference>
<comment type="caution">
    <text evidence="2">The sequence shown here is derived from an EMBL/GenBank/DDBJ whole genome shotgun (WGS) entry which is preliminary data.</text>
</comment>
<protein>
    <recommendedName>
        <fullName evidence="1">DUF6956 domain-containing protein</fullName>
    </recommendedName>
</protein>
<evidence type="ECO:0000313" key="3">
    <source>
        <dbReference type="Proteomes" id="UP000261295"/>
    </source>
</evidence>
<feature type="domain" description="DUF6956" evidence="1">
    <location>
        <begin position="1"/>
        <end position="76"/>
    </location>
</feature>
<accession>A0A3E4XA71</accession>
<dbReference type="Pfam" id="PF22273">
    <property type="entry name" value="DUF6956"/>
    <property type="match status" value="1"/>
</dbReference>
<proteinExistence type="predicted"/>
<dbReference type="AlphaFoldDB" id="A0A3E4XA71"/>